<feature type="compositionally biased region" description="Low complexity" evidence="1">
    <location>
        <begin position="106"/>
        <end position="131"/>
    </location>
</feature>
<accession>A0A9W6VT14</accession>
<protein>
    <submittedName>
        <fullName evidence="2">Uncharacterized protein</fullName>
    </submittedName>
</protein>
<comment type="caution">
    <text evidence="2">The sequence shown here is derived from an EMBL/GenBank/DDBJ whole genome shotgun (WGS) entry which is preliminary data.</text>
</comment>
<evidence type="ECO:0000256" key="1">
    <source>
        <dbReference type="SAM" id="MobiDB-lite"/>
    </source>
</evidence>
<keyword evidence="3" id="KW-1185">Reference proteome</keyword>
<feature type="region of interest" description="Disordered" evidence="1">
    <location>
        <begin position="101"/>
        <end position="138"/>
    </location>
</feature>
<gene>
    <name evidence="2" type="ORF">Airi02_019070</name>
</gene>
<dbReference type="RefSeq" id="WP_285568683.1">
    <property type="nucleotide sequence ID" value="NZ_BSTK01000002.1"/>
</dbReference>
<evidence type="ECO:0000313" key="3">
    <source>
        <dbReference type="Proteomes" id="UP001165074"/>
    </source>
</evidence>
<reference evidence="2" key="1">
    <citation type="submission" date="2023-03" db="EMBL/GenBank/DDBJ databases">
        <title>Actinoallomurus iriomotensis NBRC 103684.</title>
        <authorList>
            <person name="Ichikawa N."/>
            <person name="Sato H."/>
            <person name="Tonouchi N."/>
        </authorList>
    </citation>
    <scope>NUCLEOTIDE SEQUENCE</scope>
    <source>
        <strain evidence="2">NBRC 103684</strain>
    </source>
</reference>
<dbReference type="EMBL" id="BSTK01000002">
    <property type="protein sequence ID" value="GLY83978.1"/>
    <property type="molecule type" value="Genomic_DNA"/>
</dbReference>
<dbReference type="AlphaFoldDB" id="A0A9W6VT14"/>
<proteinExistence type="predicted"/>
<feature type="region of interest" description="Disordered" evidence="1">
    <location>
        <begin position="1"/>
        <end position="27"/>
    </location>
</feature>
<sequence>MEQGAVPAQGRPVDGAPPLPGEDGLDERMRLVPVDERAAVLVDRLASRTSSDGLDWIAELARYVERYGLGVPEIRRAATDLAWMARVGEQRYPGIWSGVRPAASPVRGRSGSSSRTCTVSGCGSTTGSGRSWRAATSG</sequence>
<evidence type="ECO:0000313" key="2">
    <source>
        <dbReference type="EMBL" id="GLY83978.1"/>
    </source>
</evidence>
<name>A0A9W6VT14_9ACTN</name>
<organism evidence="2 3">
    <name type="scientific">Actinoallomurus iriomotensis</name>
    <dbReference type="NCBI Taxonomy" id="478107"/>
    <lineage>
        <taxon>Bacteria</taxon>
        <taxon>Bacillati</taxon>
        <taxon>Actinomycetota</taxon>
        <taxon>Actinomycetes</taxon>
        <taxon>Streptosporangiales</taxon>
        <taxon>Thermomonosporaceae</taxon>
        <taxon>Actinoallomurus</taxon>
    </lineage>
</organism>
<dbReference type="Proteomes" id="UP001165074">
    <property type="component" value="Unassembled WGS sequence"/>
</dbReference>